<dbReference type="PANTHER" id="PTHR13923">
    <property type="entry name" value="SEC31-RELATED PROTEIN"/>
    <property type="match status" value="1"/>
</dbReference>
<reference evidence="15" key="1">
    <citation type="submission" date="2021-03" db="EMBL/GenBank/DDBJ databases">
        <authorList>
            <consortium name="Genoscope - CEA"/>
            <person name="William W."/>
        </authorList>
    </citation>
    <scope>NUCLEOTIDE SEQUENCE</scope>
    <source>
        <strain evidence="15">Doubled-haploid Pahang</strain>
    </source>
</reference>
<feature type="repeat" description="WD" evidence="12">
    <location>
        <begin position="123"/>
        <end position="157"/>
    </location>
</feature>
<evidence type="ECO:0000313" key="15">
    <source>
        <dbReference type="EMBL" id="CAG1849554.1"/>
    </source>
</evidence>
<dbReference type="Gene3D" id="2.130.10.10">
    <property type="entry name" value="YVTN repeat-like/Quinoprotein amine dehydrogenase"/>
    <property type="match status" value="1"/>
</dbReference>
<evidence type="ECO:0000259" key="14">
    <source>
        <dbReference type="Pfam" id="PF12931"/>
    </source>
</evidence>
<dbReference type="PROSITE" id="PS00678">
    <property type="entry name" value="WD_REPEATS_1"/>
    <property type="match status" value="1"/>
</dbReference>
<dbReference type="FunFam" id="1.20.940.10:FF:000003">
    <property type="entry name" value="Protein transport protein SEC31 homolog B"/>
    <property type="match status" value="1"/>
</dbReference>
<dbReference type="SUPFAM" id="SSF50978">
    <property type="entry name" value="WD40 repeat-like"/>
    <property type="match status" value="1"/>
</dbReference>
<keyword evidence="9" id="KW-0653">Protein transport</keyword>
<dbReference type="SMART" id="SM00320">
    <property type="entry name" value="WD40"/>
    <property type="match status" value="6"/>
</dbReference>
<keyword evidence="10" id="KW-0333">Golgi apparatus</keyword>
<protein>
    <submittedName>
        <fullName evidence="15">(wild Malaysian banana) hypothetical protein</fullName>
    </submittedName>
</protein>
<dbReference type="Gene3D" id="1.25.40.1030">
    <property type="match status" value="1"/>
</dbReference>
<evidence type="ECO:0000256" key="11">
    <source>
        <dbReference type="ARBA" id="ARBA00060100"/>
    </source>
</evidence>
<keyword evidence="7" id="KW-0256">Endoplasmic reticulum</keyword>
<dbReference type="InterPro" id="IPR001680">
    <property type="entry name" value="WD40_rpt"/>
</dbReference>
<dbReference type="Pfam" id="PF00400">
    <property type="entry name" value="WD40"/>
    <property type="match status" value="2"/>
</dbReference>
<keyword evidence="5 12" id="KW-0853">WD repeat</keyword>
<evidence type="ECO:0000256" key="6">
    <source>
        <dbReference type="ARBA" id="ARBA00022737"/>
    </source>
</evidence>
<dbReference type="InterPro" id="IPR015943">
    <property type="entry name" value="WD40/YVTN_repeat-like_dom_sf"/>
</dbReference>
<evidence type="ECO:0000256" key="9">
    <source>
        <dbReference type="ARBA" id="ARBA00022927"/>
    </source>
</evidence>
<dbReference type="InterPro" id="IPR040251">
    <property type="entry name" value="SEC31-like"/>
</dbReference>
<proteinExistence type="inferred from homology"/>
<comment type="function">
    <text evidence="11">Required for protein transport from the endoplasmic reticulum to the Golgi apparatus.</text>
</comment>
<evidence type="ECO:0000256" key="7">
    <source>
        <dbReference type="ARBA" id="ARBA00022824"/>
    </source>
</evidence>
<evidence type="ECO:0000256" key="5">
    <source>
        <dbReference type="ARBA" id="ARBA00022574"/>
    </source>
</evidence>
<comment type="similarity">
    <text evidence="3">Belongs to the WD repeat SEC31 family.</text>
</comment>
<dbReference type="GO" id="GO:0006888">
    <property type="term" value="P:endoplasmic reticulum to Golgi vesicle-mediated transport"/>
    <property type="evidence" value="ECO:0007669"/>
    <property type="project" value="InterPro"/>
</dbReference>
<feature type="region of interest" description="Disordered" evidence="13">
    <location>
        <begin position="815"/>
        <end position="837"/>
    </location>
</feature>
<dbReference type="PROSITE" id="PS50294">
    <property type="entry name" value="WD_REPEATS_REGION"/>
    <property type="match status" value="1"/>
</dbReference>
<evidence type="ECO:0000256" key="2">
    <source>
        <dbReference type="ARBA" id="ARBA00004555"/>
    </source>
</evidence>
<dbReference type="PROSITE" id="PS50082">
    <property type="entry name" value="WD_REPEATS_2"/>
    <property type="match status" value="1"/>
</dbReference>
<sequence length="1141" mass="124355">MACIKSAARSALVAFAPDAPYLAAGTMAGAVDLSFSSSATLEIFKLDFQSDAHELPVAGACPSAERFNRLSWGKPPGSASEEYALGLVAGGLGDGSIGVWNPHKLIRCFCFSEDQSGAFVAKLENHVGPVRGLEFSSLSSNLLASGADEGELCIWDLAKPSEPSHFPSLRSVGSGAQTEVSFVSWNPKFQHILASTSVNGMTVVWDLRQQKPITRQVFYVNRRRCSVLQWNPDVSTQLIIASDDDSSPALRVWDVRKTISPLREFVGHTKGCVIAMSWCPYDSSLLLTCAKDNRTICWDTTSGEIISELPASTNWNFDIHWYPKIPGVISASSFDVKVGIYNIEACSRYAAVEGEFGVPVRLRAPKWLKCPTGVSFGFGGKLISFKTSQTSPGVPPSASEVYVYNLVTEHSLVSRSTEFEAAIQNGEKASLRALCEKKLHDSILEDDKETWNFLKIMFEEEGTARTKLLSHLGFSIPDESTDITYDDLGKQLENTLGRDNNLLVEGEAIDNGEEFFNNPQIVEDSLANEDSSVPNGKEVQGEPEEPMGTHGASFDDTIQRALVVGDYKGAVLQCITANRMADALVIAHAGGSSLWESTRDQYLRNSLTPYLKVVSAMVNNDLMNLINTRPLNSWKETLALLCTFAQKEEWTVLCDNLASRLVTVGNMLAATLCYICAGNIDRTVEIWSHSLKPDCEGRTYVDLLQDLMEKTIVLTLATGHKRFSASLSKLVENYAELLANQGLLTTAMEYLKLLGSEESSHELAILRDRISLSAEEREAPKNLCYESTTSQANSGYGADHTGFGTIDQSQNYYQSLPQPHHSVAGNPHAEGYHQSPGSAYGGYQHVLQKPQFHDFSNPMPFQPAQPGQMFIPSQTSHVPEQNFNPPAAAVQPTIKPFVPTTPAALRNVEHYQQPSLGSQLYPVCIFLAIHQLCWSYLFANSVYQPGPPIPASHGVGASQPAAGTGHRFSQPAGPVSAPRGFMPVPNSNFTQMPGMSPAQPSSPTKPPQPQSVTVPSAPPPTVQTVDTSNVPAELKPVIATLTRLYDETSAALGGPHANPSKKREIEDNSRRIGSLFGKLNGGDISPDAAAKLVQLCQALDAGDFAGALHIQVELTTRYWDECNFWLAPLKRMIKTRQSIRF</sequence>
<keyword evidence="8" id="KW-0931">ER-Golgi transport</keyword>
<keyword evidence="6" id="KW-0677">Repeat</keyword>
<dbReference type="EMBL" id="HG996468">
    <property type="protein sequence ID" value="CAG1849554.1"/>
    <property type="molecule type" value="Genomic_DNA"/>
</dbReference>
<dbReference type="Gene3D" id="1.20.940.10">
    <property type="entry name" value="Functional domain of the splicing factor Prp18"/>
    <property type="match status" value="1"/>
</dbReference>
<name>A0A8D7FDL5_MUSAM</name>
<comment type="subcellular location">
    <subcellularLocation>
        <location evidence="1">Endoplasmic reticulum</location>
    </subcellularLocation>
    <subcellularLocation>
        <location evidence="2">Golgi apparatus</location>
    </subcellularLocation>
</comment>
<evidence type="ECO:0000256" key="1">
    <source>
        <dbReference type="ARBA" id="ARBA00004240"/>
    </source>
</evidence>
<evidence type="ECO:0000256" key="8">
    <source>
        <dbReference type="ARBA" id="ARBA00022892"/>
    </source>
</evidence>
<evidence type="ECO:0000256" key="12">
    <source>
        <dbReference type="PROSITE-ProRule" id="PRU00221"/>
    </source>
</evidence>
<evidence type="ECO:0000256" key="3">
    <source>
        <dbReference type="ARBA" id="ARBA00009358"/>
    </source>
</evidence>
<dbReference type="GO" id="GO:0005794">
    <property type="term" value="C:Golgi apparatus"/>
    <property type="evidence" value="ECO:0007669"/>
    <property type="project" value="UniProtKB-SubCell"/>
</dbReference>
<feature type="domain" description="Sec16 Sec23-binding" evidence="14">
    <location>
        <begin position="558"/>
        <end position="754"/>
    </location>
</feature>
<dbReference type="InterPro" id="IPR024298">
    <property type="entry name" value="Sec16_Sec23-bd"/>
</dbReference>
<evidence type="ECO:0000256" key="10">
    <source>
        <dbReference type="ARBA" id="ARBA00023034"/>
    </source>
</evidence>
<dbReference type="PANTHER" id="PTHR13923:SF11">
    <property type="entry name" value="SECRETORY 31, ISOFORM D"/>
    <property type="match status" value="1"/>
</dbReference>
<dbReference type="InterPro" id="IPR019775">
    <property type="entry name" value="WD40_repeat_CS"/>
</dbReference>
<evidence type="ECO:0000256" key="4">
    <source>
        <dbReference type="ARBA" id="ARBA00022448"/>
    </source>
</evidence>
<dbReference type="GO" id="GO:0005783">
    <property type="term" value="C:endoplasmic reticulum"/>
    <property type="evidence" value="ECO:0007669"/>
    <property type="project" value="UniProtKB-SubCell"/>
</dbReference>
<gene>
    <name evidence="15" type="ORF">GSMUA_211400.1</name>
</gene>
<dbReference type="InterPro" id="IPR036322">
    <property type="entry name" value="WD40_repeat_dom_sf"/>
</dbReference>
<feature type="region of interest" description="Disordered" evidence="13">
    <location>
        <begin position="527"/>
        <end position="551"/>
    </location>
</feature>
<dbReference type="FunFam" id="1.25.40.1030:FF:000004">
    <property type="entry name" value="Protein transport protein SEC31 homolog B"/>
    <property type="match status" value="1"/>
</dbReference>
<dbReference type="GO" id="GO:0015031">
    <property type="term" value="P:protein transport"/>
    <property type="evidence" value="ECO:0007669"/>
    <property type="project" value="UniProtKB-KW"/>
</dbReference>
<feature type="region of interest" description="Disordered" evidence="13">
    <location>
        <begin position="954"/>
        <end position="1027"/>
    </location>
</feature>
<dbReference type="AlphaFoldDB" id="A0A8D7FDL5"/>
<accession>A0A8D7FDL5</accession>
<organism evidence="15">
    <name type="scientific">Musa acuminata subsp. malaccensis</name>
    <name type="common">Wild banana</name>
    <name type="synonym">Musa malaccensis</name>
    <dbReference type="NCBI Taxonomy" id="214687"/>
    <lineage>
        <taxon>Eukaryota</taxon>
        <taxon>Viridiplantae</taxon>
        <taxon>Streptophyta</taxon>
        <taxon>Embryophyta</taxon>
        <taxon>Tracheophyta</taxon>
        <taxon>Spermatophyta</taxon>
        <taxon>Magnoliopsida</taxon>
        <taxon>Liliopsida</taxon>
        <taxon>Zingiberales</taxon>
        <taxon>Musaceae</taxon>
        <taxon>Musa</taxon>
    </lineage>
</organism>
<dbReference type="FunFam" id="2.130.10.10:FF:000295">
    <property type="entry name" value="Protein transport protein SEC31 homolog B"/>
    <property type="match status" value="1"/>
</dbReference>
<keyword evidence="4" id="KW-0813">Transport</keyword>
<dbReference type="Pfam" id="PF12931">
    <property type="entry name" value="TPR_Sec16"/>
    <property type="match status" value="1"/>
</dbReference>
<evidence type="ECO:0000256" key="13">
    <source>
        <dbReference type="SAM" id="MobiDB-lite"/>
    </source>
</evidence>